<reference evidence="1" key="2">
    <citation type="journal article" date="2015" name="Fish Shellfish Immunol.">
        <title>Early steps in the European eel (Anguilla anguilla)-Vibrio vulnificus interaction in the gills: Role of the RtxA13 toxin.</title>
        <authorList>
            <person name="Callol A."/>
            <person name="Pajuelo D."/>
            <person name="Ebbesson L."/>
            <person name="Teles M."/>
            <person name="MacKenzie S."/>
            <person name="Amaro C."/>
        </authorList>
    </citation>
    <scope>NUCLEOTIDE SEQUENCE</scope>
</reference>
<dbReference type="EMBL" id="GBXM01008817">
    <property type="protein sequence ID" value="JAH99760.1"/>
    <property type="molecule type" value="Transcribed_RNA"/>
</dbReference>
<evidence type="ECO:0000313" key="1">
    <source>
        <dbReference type="EMBL" id="JAH99760.1"/>
    </source>
</evidence>
<organism evidence="1">
    <name type="scientific">Anguilla anguilla</name>
    <name type="common">European freshwater eel</name>
    <name type="synonym">Muraena anguilla</name>
    <dbReference type="NCBI Taxonomy" id="7936"/>
    <lineage>
        <taxon>Eukaryota</taxon>
        <taxon>Metazoa</taxon>
        <taxon>Chordata</taxon>
        <taxon>Craniata</taxon>
        <taxon>Vertebrata</taxon>
        <taxon>Euteleostomi</taxon>
        <taxon>Actinopterygii</taxon>
        <taxon>Neopterygii</taxon>
        <taxon>Teleostei</taxon>
        <taxon>Anguilliformes</taxon>
        <taxon>Anguillidae</taxon>
        <taxon>Anguilla</taxon>
    </lineage>
</organism>
<dbReference type="AlphaFoldDB" id="A0A0E9XD72"/>
<accession>A0A0E9XD72</accession>
<proteinExistence type="predicted"/>
<reference evidence="1" key="1">
    <citation type="submission" date="2014-11" db="EMBL/GenBank/DDBJ databases">
        <authorList>
            <person name="Amaro Gonzalez C."/>
        </authorList>
    </citation>
    <scope>NUCLEOTIDE SEQUENCE</scope>
</reference>
<sequence length="33" mass="3837">MLTVLMGFKGNLNPSRQMLSTWVRNRSNGTLWQ</sequence>
<name>A0A0E9XD72_ANGAN</name>
<protein>
    <submittedName>
        <fullName evidence="1">Uncharacterized protein</fullName>
    </submittedName>
</protein>